<feature type="transmembrane region" description="Helical" evidence="1">
    <location>
        <begin position="202"/>
        <end position="224"/>
    </location>
</feature>
<keyword evidence="3" id="KW-1185">Reference proteome</keyword>
<evidence type="ECO:0000313" key="3">
    <source>
        <dbReference type="Proteomes" id="UP000292702"/>
    </source>
</evidence>
<feature type="transmembrane region" description="Helical" evidence="1">
    <location>
        <begin position="320"/>
        <end position="338"/>
    </location>
</feature>
<dbReference type="Proteomes" id="UP000292702">
    <property type="component" value="Unassembled WGS sequence"/>
</dbReference>
<name>A0A4R0RAL5_9APHY</name>
<comment type="caution">
    <text evidence="2">The sequence shown here is derived from an EMBL/GenBank/DDBJ whole genome shotgun (WGS) entry which is preliminary data.</text>
</comment>
<accession>A0A4R0RAL5</accession>
<feature type="transmembrane region" description="Helical" evidence="1">
    <location>
        <begin position="122"/>
        <end position="145"/>
    </location>
</feature>
<reference evidence="2 3" key="1">
    <citation type="submission" date="2018-11" db="EMBL/GenBank/DDBJ databases">
        <title>Genome assembly of Steccherinum ochraceum LE-BIN_3174, the white-rot fungus of the Steccherinaceae family (The Residual Polyporoid clade, Polyporales, Basidiomycota).</title>
        <authorList>
            <person name="Fedorova T.V."/>
            <person name="Glazunova O.A."/>
            <person name="Landesman E.O."/>
            <person name="Moiseenko K.V."/>
            <person name="Psurtseva N.V."/>
            <person name="Savinova O.S."/>
            <person name="Shakhova N.V."/>
            <person name="Tyazhelova T.V."/>
            <person name="Vasina D.V."/>
        </authorList>
    </citation>
    <scope>NUCLEOTIDE SEQUENCE [LARGE SCALE GENOMIC DNA]</scope>
    <source>
        <strain evidence="2 3">LE-BIN_3174</strain>
    </source>
</reference>
<dbReference type="EMBL" id="RWJN01000378">
    <property type="protein sequence ID" value="TCD62365.1"/>
    <property type="molecule type" value="Genomic_DNA"/>
</dbReference>
<keyword evidence="1" id="KW-1133">Transmembrane helix</keyword>
<sequence>MSVAPISTFPVSSAPFPSVATGAFPPAATGPVVSSFFNSSWPSPTPSWGQSSPTASSIPDSGVSSNGNISGSFSTNTSTELLWMEQTVNAAGYLAAIAWGIYLAITYKAIRNIMKNKNRTNLTWLPFVGSLFTTATISMCCFVNYNEQAWIDQRNYPNGSLFFLKEQQHIPVYVAAVAASLIVQTLSQGYLVYRCHALWNKLWVTVPVAIWAVADFGLSVGYTIMVADSRVNFHLGDFSNPINLSQSSIELAMAFNIVVTALLLWRVAFLAPKVPTSFPAHIRSKFVRADAILIESVLFLGIISLVYVCLFGEGSTGAQLFFPLIVQLEAISATLILVRVVQGWGWDADVINRTPTDYERFYSRGLVITSDAASEITVSETAANEKVGMHSPA</sequence>
<keyword evidence="1" id="KW-0472">Membrane</keyword>
<feature type="transmembrane region" description="Helical" evidence="1">
    <location>
        <begin position="244"/>
        <end position="265"/>
    </location>
</feature>
<dbReference type="AlphaFoldDB" id="A0A4R0RAL5"/>
<evidence type="ECO:0000256" key="1">
    <source>
        <dbReference type="SAM" id="Phobius"/>
    </source>
</evidence>
<evidence type="ECO:0000313" key="2">
    <source>
        <dbReference type="EMBL" id="TCD62365.1"/>
    </source>
</evidence>
<gene>
    <name evidence="2" type="ORF">EIP91_006974</name>
</gene>
<organism evidence="2 3">
    <name type="scientific">Steccherinum ochraceum</name>
    <dbReference type="NCBI Taxonomy" id="92696"/>
    <lineage>
        <taxon>Eukaryota</taxon>
        <taxon>Fungi</taxon>
        <taxon>Dikarya</taxon>
        <taxon>Basidiomycota</taxon>
        <taxon>Agaricomycotina</taxon>
        <taxon>Agaricomycetes</taxon>
        <taxon>Polyporales</taxon>
        <taxon>Steccherinaceae</taxon>
        <taxon>Steccherinum</taxon>
    </lineage>
</organism>
<dbReference type="OrthoDB" id="2641762at2759"/>
<feature type="transmembrane region" description="Helical" evidence="1">
    <location>
        <begin position="170"/>
        <end position="193"/>
    </location>
</feature>
<protein>
    <submittedName>
        <fullName evidence="2">Uncharacterized protein</fullName>
    </submittedName>
</protein>
<proteinExistence type="predicted"/>
<feature type="transmembrane region" description="Helical" evidence="1">
    <location>
        <begin position="90"/>
        <end position="110"/>
    </location>
</feature>
<feature type="transmembrane region" description="Helical" evidence="1">
    <location>
        <begin position="286"/>
        <end position="308"/>
    </location>
</feature>
<keyword evidence="1" id="KW-0812">Transmembrane</keyword>